<evidence type="ECO:0000256" key="1">
    <source>
        <dbReference type="SAM" id="MobiDB-lite"/>
    </source>
</evidence>
<sequence length="233" mass="26199">MWNCAKQSAKFAEIIIILWKICTAQMCVIHATCVGCSVSPMWVYSVVLDSSVRRIADARRSKRPVVLGSSEKKLLPQPGQTGRAQPSTPQVLQSPHLAGNRPAPPRPREHQNLAGKIKGKRSRGRQRITFIEILNPWAVGIGSNNFIMLTENMFQWKAMIANVYSSQDTDIRRQAAPVHKVISGFEAFCQLRALVAWLEPTTKRSLQISERTRPHFEPDRVAIILTLNLLLLL</sequence>
<keyword evidence="3" id="KW-1185">Reference proteome</keyword>
<protein>
    <submittedName>
        <fullName evidence="2">Uncharacterized protein</fullName>
    </submittedName>
</protein>
<organism evidence="2 3">
    <name type="scientific">Plakobranchus ocellatus</name>
    <dbReference type="NCBI Taxonomy" id="259542"/>
    <lineage>
        <taxon>Eukaryota</taxon>
        <taxon>Metazoa</taxon>
        <taxon>Spiralia</taxon>
        <taxon>Lophotrochozoa</taxon>
        <taxon>Mollusca</taxon>
        <taxon>Gastropoda</taxon>
        <taxon>Heterobranchia</taxon>
        <taxon>Euthyneura</taxon>
        <taxon>Panpulmonata</taxon>
        <taxon>Sacoglossa</taxon>
        <taxon>Placobranchoidea</taxon>
        <taxon>Plakobranchidae</taxon>
        <taxon>Plakobranchus</taxon>
    </lineage>
</organism>
<evidence type="ECO:0000313" key="2">
    <source>
        <dbReference type="EMBL" id="GFN76179.1"/>
    </source>
</evidence>
<feature type="region of interest" description="Disordered" evidence="1">
    <location>
        <begin position="67"/>
        <end position="121"/>
    </location>
</feature>
<dbReference type="AlphaFoldDB" id="A0AAV3Y0G5"/>
<accession>A0AAV3Y0G5</accession>
<dbReference type="EMBL" id="BLXT01000368">
    <property type="protein sequence ID" value="GFN76179.1"/>
    <property type="molecule type" value="Genomic_DNA"/>
</dbReference>
<evidence type="ECO:0000313" key="3">
    <source>
        <dbReference type="Proteomes" id="UP000735302"/>
    </source>
</evidence>
<comment type="caution">
    <text evidence="2">The sequence shown here is derived from an EMBL/GenBank/DDBJ whole genome shotgun (WGS) entry which is preliminary data.</text>
</comment>
<dbReference type="Proteomes" id="UP000735302">
    <property type="component" value="Unassembled WGS sequence"/>
</dbReference>
<proteinExistence type="predicted"/>
<name>A0AAV3Y0G5_9GAST</name>
<gene>
    <name evidence="2" type="ORF">PoB_000268500</name>
</gene>
<feature type="compositionally biased region" description="Polar residues" evidence="1">
    <location>
        <begin position="78"/>
        <end position="93"/>
    </location>
</feature>
<reference evidence="2 3" key="1">
    <citation type="journal article" date="2021" name="Elife">
        <title>Chloroplast acquisition without the gene transfer in kleptoplastic sea slugs, Plakobranchus ocellatus.</title>
        <authorList>
            <person name="Maeda T."/>
            <person name="Takahashi S."/>
            <person name="Yoshida T."/>
            <person name="Shimamura S."/>
            <person name="Takaki Y."/>
            <person name="Nagai Y."/>
            <person name="Toyoda A."/>
            <person name="Suzuki Y."/>
            <person name="Arimoto A."/>
            <person name="Ishii H."/>
            <person name="Satoh N."/>
            <person name="Nishiyama T."/>
            <person name="Hasebe M."/>
            <person name="Maruyama T."/>
            <person name="Minagawa J."/>
            <person name="Obokata J."/>
            <person name="Shigenobu S."/>
        </authorList>
    </citation>
    <scope>NUCLEOTIDE SEQUENCE [LARGE SCALE GENOMIC DNA]</scope>
</reference>